<reference evidence="9 10" key="1">
    <citation type="journal article" date="2016" name="Nat. Commun.">
        <title>Thousands of microbial genomes shed light on interconnected biogeochemical processes in an aquifer system.</title>
        <authorList>
            <person name="Anantharaman K."/>
            <person name="Brown C.T."/>
            <person name="Hug L.A."/>
            <person name="Sharon I."/>
            <person name="Castelle C.J."/>
            <person name="Probst A.J."/>
            <person name="Thomas B.C."/>
            <person name="Singh A."/>
            <person name="Wilkins M.J."/>
            <person name="Karaoz U."/>
            <person name="Brodie E.L."/>
            <person name="Williams K.H."/>
            <person name="Hubbard S.S."/>
            <person name="Banfield J.F."/>
        </authorList>
    </citation>
    <scope>NUCLEOTIDE SEQUENCE [LARGE SCALE GENOMIC DNA]</scope>
</reference>
<evidence type="ECO:0000256" key="4">
    <source>
        <dbReference type="ARBA" id="ARBA00022598"/>
    </source>
</evidence>
<comment type="pathway">
    <text evidence="2">Cell wall biogenesis; peptidoglycan biosynthesis.</text>
</comment>
<sequence length="344" mass="38532">MRLYLDYSKAKIIAVTGTVGKGSVAYLIYQILNRAGKSVYFTGNETWTRQLAGQLREMTASDYLVLEVSHRQVLDGFSRSPDTVVFTNLYSNHLDEISWQEYCRIKLSLIKNQTYGQIAVINYDNDLLRKETKDLKSRVIYYSAKHPELNIKAIQNIYSLLLKTKSNHYMENILAASTVSLLQNIPIVFLTKIIDGLPALPARLEKMASVNGTNIYDDIKSTTPWSTLAALDKLTGNTVLIMGGETKGITYNALVKKLIDKKIKTIVLDSSLSRELSEKYPHLRITISSNLENAVNLGLNLAQKQDNLLISPAGSNFYSYFIKGKKSIRKIITSLLPKEPVAGA</sequence>
<evidence type="ECO:0000313" key="9">
    <source>
        <dbReference type="EMBL" id="OGF98905.1"/>
    </source>
</evidence>
<dbReference type="InterPro" id="IPR004101">
    <property type="entry name" value="Mur_ligase_C"/>
</dbReference>
<feature type="domain" description="Mur ligase C-terminal" evidence="7">
    <location>
        <begin position="203"/>
        <end position="314"/>
    </location>
</feature>
<dbReference type="SUPFAM" id="SSF53244">
    <property type="entry name" value="MurD-like peptide ligases, peptide-binding domain"/>
    <property type="match status" value="1"/>
</dbReference>
<evidence type="ECO:0000259" key="8">
    <source>
        <dbReference type="Pfam" id="PF08245"/>
    </source>
</evidence>
<dbReference type="GO" id="GO:0008764">
    <property type="term" value="F:UDP-N-acetylmuramoylalanine-D-glutamate ligase activity"/>
    <property type="evidence" value="ECO:0007669"/>
    <property type="project" value="UniProtKB-EC"/>
</dbReference>
<organism evidence="9 10">
    <name type="scientific">Candidatus Gottesmanbacteria bacterium RBG_16_38_7b</name>
    <dbReference type="NCBI Taxonomy" id="1798372"/>
    <lineage>
        <taxon>Bacteria</taxon>
        <taxon>Candidatus Gottesmaniibacteriota</taxon>
    </lineage>
</organism>
<evidence type="ECO:0000259" key="7">
    <source>
        <dbReference type="Pfam" id="PF02875"/>
    </source>
</evidence>
<dbReference type="GO" id="GO:0005737">
    <property type="term" value="C:cytoplasm"/>
    <property type="evidence" value="ECO:0007669"/>
    <property type="project" value="UniProtKB-SubCell"/>
</dbReference>
<dbReference type="InterPro" id="IPR005762">
    <property type="entry name" value="MurD"/>
</dbReference>
<evidence type="ECO:0000256" key="1">
    <source>
        <dbReference type="ARBA" id="ARBA00004496"/>
    </source>
</evidence>
<proteinExistence type="predicted"/>
<dbReference type="AlphaFoldDB" id="A0A1F5YFF6"/>
<evidence type="ECO:0000256" key="2">
    <source>
        <dbReference type="ARBA" id="ARBA00004752"/>
    </source>
</evidence>
<evidence type="ECO:0000256" key="6">
    <source>
        <dbReference type="ARBA" id="ARBA00022840"/>
    </source>
</evidence>
<dbReference type="EMBL" id="MFJB01000080">
    <property type="protein sequence ID" value="OGF98905.1"/>
    <property type="molecule type" value="Genomic_DNA"/>
</dbReference>
<dbReference type="GO" id="GO:0008360">
    <property type="term" value="P:regulation of cell shape"/>
    <property type="evidence" value="ECO:0007669"/>
    <property type="project" value="InterPro"/>
</dbReference>
<dbReference type="PANTHER" id="PTHR43692:SF1">
    <property type="entry name" value="UDP-N-ACETYLMURAMOYLALANINE--D-GLUTAMATE LIGASE"/>
    <property type="match status" value="1"/>
</dbReference>
<keyword evidence="4" id="KW-0436">Ligase</keyword>
<dbReference type="Gene3D" id="3.90.190.20">
    <property type="entry name" value="Mur ligase, C-terminal domain"/>
    <property type="match status" value="1"/>
</dbReference>
<keyword evidence="6" id="KW-0067">ATP-binding</keyword>
<dbReference type="Proteomes" id="UP000177396">
    <property type="component" value="Unassembled WGS sequence"/>
</dbReference>
<evidence type="ECO:0000256" key="5">
    <source>
        <dbReference type="ARBA" id="ARBA00022741"/>
    </source>
</evidence>
<gene>
    <name evidence="9" type="ORF">A2153_00785</name>
</gene>
<keyword evidence="3" id="KW-0963">Cytoplasm</keyword>
<protein>
    <submittedName>
        <fullName evidence="9">Uncharacterized protein</fullName>
    </submittedName>
</protein>
<keyword evidence="5" id="KW-0547">Nucleotide-binding</keyword>
<dbReference type="InterPro" id="IPR013221">
    <property type="entry name" value="Mur_ligase_cen"/>
</dbReference>
<accession>A0A1F5YFF6</accession>
<evidence type="ECO:0000313" key="10">
    <source>
        <dbReference type="Proteomes" id="UP000177396"/>
    </source>
</evidence>
<feature type="domain" description="Mur ligase central" evidence="8">
    <location>
        <begin position="15"/>
        <end position="158"/>
    </location>
</feature>
<dbReference type="Pfam" id="PF08245">
    <property type="entry name" value="Mur_ligase_M"/>
    <property type="match status" value="1"/>
</dbReference>
<dbReference type="InterPro" id="IPR036615">
    <property type="entry name" value="Mur_ligase_C_dom_sf"/>
</dbReference>
<dbReference type="GO" id="GO:0005524">
    <property type="term" value="F:ATP binding"/>
    <property type="evidence" value="ECO:0007669"/>
    <property type="project" value="UniProtKB-KW"/>
</dbReference>
<dbReference type="PANTHER" id="PTHR43692">
    <property type="entry name" value="UDP-N-ACETYLMURAMOYLALANINE--D-GLUTAMATE LIGASE"/>
    <property type="match status" value="1"/>
</dbReference>
<comment type="subcellular location">
    <subcellularLocation>
        <location evidence="1">Cytoplasm</location>
    </subcellularLocation>
</comment>
<dbReference type="Pfam" id="PF02875">
    <property type="entry name" value="Mur_ligase_C"/>
    <property type="match status" value="1"/>
</dbReference>
<comment type="caution">
    <text evidence="9">The sequence shown here is derived from an EMBL/GenBank/DDBJ whole genome shotgun (WGS) entry which is preliminary data.</text>
</comment>
<evidence type="ECO:0000256" key="3">
    <source>
        <dbReference type="ARBA" id="ARBA00022490"/>
    </source>
</evidence>
<dbReference type="GO" id="GO:0051301">
    <property type="term" value="P:cell division"/>
    <property type="evidence" value="ECO:0007669"/>
    <property type="project" value="InterPro"/>
</dbReference>
<dbReference type="InterPro" id="IPR036565">
    <property type="entry name" value="Mur-like_cat_sf"/>
</dbReference>
<dbReference type="SUPFAM" id="SSF53623">
    <property type="entry name" value="MurD-like peptide ligases, catalytic domain"/>
    <property type="match status" value="1"/>
</dbReference>
<dbReference type="Gene3D" id="3.40.1190.10">
    <property type="entry name" value="Mur-like, catalytic domain"/>
    <property type="match status" value="1"/>
</dbReference>
<name>A0A1F5YFF6_9BACT</name>